<reference evidence="1" key="1">
    <citation type="submission" date="2019-09" db="EMBL/GenBank/DDBJ databases">
        <title>Draft genome information of white flower Hibiscus syriacus.</title>
        <authorList>
            <person name="Kim Y.-M."/>
        </authorList>
    </citation>
    <scope>NUCLEOTIDE SEQUENCE [LARGE SCALE GENOMIC DNA]</scope>
    <source>
        <strain evidence="1">YM2019G1</strain>
    </source>
</reference>
<dbReference type="AlphaFoldDB" id="A0A6A3BLE9"/>
<evidence type="ECO:0000313" key="1">
    <source>
        <dbReference type="EMBL" id="KAE8715649.1"/>
    </source>
</evidence>
<dbReference type="Proteomes" id="UP000436088">
    <property type="component" value="Unassembled WGS sequence"/>
</dbReference>
<dbReference type="GO" id="GO:0008233">
    <property type="term" value="F:peptidase activity"/>
    <property type="evidence" value="ECO:0007669"/>
    <property type="project" value="UniProtKB-KW"/>
</dbReference>
<keyword evidence="1" id="KW-0645">Protease</keyword>
<keyword evidence="2" id="KW-1185">Reference proteome</keyword>
<proteinExistence type="predicted"/>
<name>A0A6A3BLE9_HIBSY</name>
<organism evidence="1 2">
    <name type="scientific">Hibiscus syriacus</name>
    <name type="common">Rose of Sharon</name>
    <dbReference type="NCBI Taxonomy" id="106335"/>
    <lineage>
        <taxon>Eukaryota</taxon>
        <taxon>Viridiplantae</taxon>
        <taxon>Streptophyta</taxon>
        <taxon>Embryophyta</taxon>
        <taxon>Tracheophyta</taxon>
        <taxon>Spermatophyta</taxon>
        <taxon>Magnoliopsida</taxon>
        <taxon>eudicotyledons</taxon>
        <taxon>Gunneridae</taxon>
        <taxon>Pentapetalae</taxon>
        <taxon>rosids</taxon>
        <taxon>malvids</taxon>
        <taxon>Malvales</taxon>
        <taxon>Malvaceae</taxon>
        <taxon>Malvoideae</taxon>
        <taxon>Hibiscus</taxon>
    </lineage>
</organism>
<dbReference type="GO" id="GO:0006508">
    <property type="term" value="P:proteolysis"/>
    <property type="evidence" value="ECO:0007669"/>
    <property type="project" value="UniProtKB-KW"/>
</dbReference>
<dbReference type="EMBL" id="VEPZ02000858">
    <property type="protein sequence ID" value="KAE8715649.1"/>
    <property type="molecule type" value="Genomic_DNA"/>
</dbReference>
<sequence>MREEEEEKEEKDYNRSRRTSFKAHIFPDGLSFVTIASFANARYSSLRLAEKAAACQPFQVENSESGCLRIRDYNRSRRHEQQCSSCSNLLYAFESEFLGHNYFLLPQQVFQTALSFVTIASFANPRYSSPRLAEKANIENTSFR</sequence>
<accession>A0A6A3BLE9</accession>
<gene>
    <name evidence="1" type="ORF">F3Y22_tig00110162pilonHSYRG00098</name>
</gene>
<protein>
    <submittedName>
        <fullName evidence="1">Gag protease polyprotein</fullName>
    </submittedName>
</protein>
<evidence type="ECO:0000313" key="2">
    <source>
        <dbReference type="Proteomes" id="UP000436088"/>
    </source>
</evidence>
<keyword evidence="1" id="KW-0378">Hydrolase</keyword>
<comment type="caution">
    <text evidence="1">The sequence shown here is derived from an EMBL/GenBank/DDBJ whole genome shotgun (WGS) entry which is preliminary data.</text>
</comment>